<evidence type="ECO:0000259" key="16">
    <source>
        <dbReference type="PROSITE" id="PS50110"/>
    </source>
</evidence>
<evidence type="ECO:0000256" key="10">
    <source>
        <dbReference type="ARBA" id="ARBA00023012"/>
    </source>
</evidence>
<dbReference type="AlphaFoldDB" id="A0A412IWJ3"/>
<dbReference type="Pfam" id="PF00512">
    <property type="entry name" value="HisKA"/>
    <property type="match status" value="1"/>
</dbReference>
<evidence type="ECO:0000256" key="5">
    <source>
        <dbReference type="ARBA" id="ARBA00022553"/>
    </source>
</evidence>
<feature type="domain" description="Response regulatory" evidence="16">
    <location>
        <begin position="616"/>
        <end position="733"/>
    </location>
</feature>
<evidence type="ECO:0000313" key="17">
    <source>
        <dbReference type="EMBL" id="RGS44426.1"/>
    </source>
</evidence>
<dbReference type="GO" id="GO:0005886">
    <property type="term" value="C:plasma membrane"/>
    <property type="evidence" value="ECO:0007669"/>
    <property type="project" value="UniProtKB-SubCell"/>
</dbReference>
<dbReference type="PANTHER" id="PTHR45339">
    <property type="entry name" value="HYBRID SIGNAL TRANSDUCTION HISTIDINE KINASE J"/>
    <property type="match status" value="1"/>
</dbReference>
<dbReference type="PANTHER" id="PTHR45339:SF1">
    <property type="entry name" value="HYBRID SIGNAL TRANSDUCTION HISTIDINE KINASE J"/>
    <property type="match status" value="1"/>
</dbReference>
<dbReference type="InterPro" id="IPR003661">
    <property type="entry name" value="HisK_dim/P_dom"/>
</dbReference>
<evidence type="ECO:0000256" key="6">
    <source>
        <dbReference type="ARBA" id="ARBA00022679"/>
    </source>
</evidence>
<evidence type="ECO:0000256" key="13">
    <source>
        <dbReference type="SAM" id="Coils"/>
    </source>
</evidence>
<dbReference type="InterPro" id="IPR036097">
    <property type="entry name" value="HisK_dim/P_sf"/>
</dbReference>
<evidence type="ECO:0000256" key="8">
    <source>
        <dbReference type="ARBA" id="ARBA00022777"/>
    </source>
</evidence>
<dbReference type="Gene3D" id="1.10.287.130">
    <property type="match status" value="1"/>
</dbReference>
<comment type="subcellular location">
    <subcellularLocation>
        <location evidence="2">Cell membrane</location>
    </subcellularLocation>
</comment>
<keyword evidence="8" id="KW-0418">Kinase</keyword>
<comment type="caution">
    <text evidence="17">The sequence shown here is derived from an EMBL/GenBank/DDBJ whole genome shotgun (WGS) entry which is preliminary data.</text>
</comment>
<evidence type="ECO:0000313" key="18">
    <source>
        <dbReference type="Proteomes" id="UP000285274"/>
    </source>
</evidence>
<dbReference type="InterPro" id="IPR004358">
    <property type="entry name" value="Sig_transdc_His_kin-like_C"/>
</dbReference>
<dbReference type="CDD" id="cd00082">
    <property type="entry name" value="HisKA"/>
    <property type="match status" value="1"/>
</dbReference>
<dbReference type="GO" id="GO:0005524">
    <property type="term" value="F:ATP binding"/>
    <property type="evidence" value="ECO:0007669"/>
    <property type="project" value="UniProtKB-KW"/>
</dbReference>
<dbReference type="Proteomes" id="UP000285274">
    <property type="component" value="Unassembled WGS sequence"/>
</dbReference>
<dbReference type="SUPFAM" id="SSF52172">
    <property type="entry name" value="CheY-like"/>
    <property type="match status" value="1"/>
</dbReference>
<keyword evidence="13" id="KW-0175">Coiled coil</keyword>
<proteinExistence type="predicted"/>
<keyword evidence="14" id="KW-1133">Transmembrane helix</keyword>
<comment type="catalytic activity">
    <reaction evidence="1">
        <text>ATP + protein L-histidine = ADP + protein N-phospho-L-histidine.</text>
        <dbReference type="EC" id="2.7.13.3"/>
    </reaction>
</comment>
<reference evidence="17 18" key="1">
    <citation type="submission" date="2018-08" db="EMBL/GenBank/DDBJ databases">
        <title>A genome reference for cultivated species of the human gut microbiota.</title>
        <authorList>
            <person name="Zou Y."/>
            <person name="Xue W."/>
            <person name="Luo G."/>
        </authorList>
    </citation>
    <scope>NUCLEOTIDE SEQUENCE [LARGE SCALE GENOMIC DNA]</scope>
    <source>
        <strain evidence="17 18">AF22-10AC</strain>
    </source>
</reference>
<evidence type="ECO:0000256" key="2">
    <source>
        <dbReference type="ARBA" id="ARBA00004236"/>
    </source>
</evidence>
<dbReference type="PROSITE" id="PS50109">
    <property type="entry name" value="HIS_KIN"/>
    <property type="match status" value="1"/>
</dbReference>
<evidence type="ECO:0000256" key="9">
    <source>
        <dbReference type="ARBA" id="ARBA00022840"/>
    </source>
</evidence>
<evidence type="ECO:0000256" key="4">
    <source>
        <dbReference type="ARBA" id="ARBA00022475"/>
    </source>
</evidence>
<feature type="transmembrane region" description="Helical" evidence="14">
    <location>
        <begin position="286"/>
        <end position="309"/>
    </location>
</feature>
<dbReference type="Pfam" id="PF02518">
    <property type="entry name" value="HATPase_c"/>
    <property type="match status" value="1"/>
</dbReference>
<accession>A0A412IWJ3</accession>
<dbReference type="InterPro" id="IPR036890">
    <property type="entry name" value="HATPase_C_sf"/>
</dbReference>
<keyword evidence="6" id="KW-0808">Transferase</keyword>
<dbReference type="SMART" id="SM00387">
    <property type="entry name" value="HATPase_c"/>
    <property type="match status" value="1"/>
</dbReference>
<dbReference type="Pfam" id="PF00072">
    <property type="entry name" value="Response_reg"/>
    <property type="match status" value="1"/>
</dbReference>
<dbReference type="Gene3D" id="3.30.450.20">
    <property type="entry name" value="PAS domain"/>
    <property type="match status" value="1"/>
</dbReference>
<keyword evidence="7" id="KW-0547">Nucleotide-binding</keyword>
<protein>
    <recommendedName>
        <fullName evidence="3">histidine kinase</fullName>
        <ecNumber evidence="3">2.7.13.3</ecNumber>
    </recommendedName>
</protein>
<dbReference type="SMART" id="SM00448">
    <property type="entry name" value="REC"/>
    <property type="match status" value="1"/>
</dbReference>
<dbReference type="SUPFAM" id="SSF55874">
    <property type="entry name" value="ATPase domain of HSP90 chaperone/DNA topoisomerase II/histidine kinase"/>
    <property type="match status" value="1"/>
</dbReference>
<keyword evidence="14" id="KW-0812">Transmembrane</keyword>
<keyword evidence="4" id="KW-1003">Cell membrane</keyword>
<dbReference type="SUPFAM" id="SSF47384">
    <property type="entry name" value="Homodimeric domain of signal transducing histidine kinase"/>
    <property type="match status" value="1"/>
</dbReference>
<gene>
    <name evidence="17" type="ORF">DWX92_11180</name>
</gene>
<keyword evidence="5 12" id="KW-0597">Phosphoprotein</keyword>
<evidence type="ECO:0000256" key="12">
    <source>
        <dbReference type="PROSITE-ProRule" id="PRU00169"/>
    </source>
</evidence>
<feature type="coiled-coil region" evidence="13">
    <location>
        <begin position="311"/>
        <end position="346"/>
    </location>
</feature>
<evidence type="ECO:0000259" key="15">
    <source>
        <dbReference type="PROSITE" id="PS50109"/>
    </source>
</evidence>
<feature type="modified residue" description="4-aspartylphosphate" evidence="12">
    <location>
        <position position="668"/>
    </location>
</feature>
<evidence type="ECO:0000256" key="11">
    <source>
        <dbReference type="ARBA" id="ARBA00023136"/>
    </source>
</evidence>
<keyword evidence="9" id="KW-0067">ATP-binding</keyword>
<keyword evidence="11 14" id="KW-0472">Membrane</keyword>
<evidence type="ECO:0000256" key="1">
    <source>
        <dbReference type="ARBA" id="ARBA00000085"/>
    </source>
</evidence>
<dbReference type="PRINTS" id="PR00344">
    <property type="entry name" value="BCTRLSENSOR"/>
</dbReference>
<dbReference type="EMBL" id="QRVM01000076">
    <property type="protein sequence ID" value="RGS44426.1"/>
    <property type="molecule type" value="Genomic_DNA"/>
</dbReference>
<dbReference type="GO" id="GO:0000155">
    <property type="term" value="F:phosphorelay sensor kinase activity"/>
    <property type="evidence" value="ECO:0007669"/>
    <property type="project" value="InterPro"/>
</dbReference>
<dbReference type="SMART" id="SM00388">
    <property type="entry name" value="HisKA"/>
    <property type="match status" value="1"/>
</dbReference>
<evidence type="ECO:0000256" key="3">
    <source>
        <dbReference type="ARBA" id="ARBA00012438"/>
    </source>
</evidence>
<keyword evidence="10" id="KW-0902">Two-component regulatory system</keyword>
<dbReference type="Gene3D" id="3.40.50.2300">
    <property type="match status" value="1"/>
</dbReference>
<dbReference type="InterPro" id="IPR003594">
    <property type="entry name" value="HATPase_dom"/>
</dbReference>
<sequence length="753" mass="85020">MKSKNRFVPLLFALLIITAVASQILFTKMNSYIETNGKLSLDAVDEQLQQTYDLQLDAYYSQLHLIENYLIHDSNISLVENQQFLNSWQNELDSQILFIKENGTAITADGTRCRLDISNPLLMNLKNNRNIAKLIPLSYRQESGSGFLMAVPCEKYDIDGESYTAIGSVMDSKKLNSVLNLNGYDGKAFIFMVNKEGTVIYTNQSKKELVQNYSLIKHLKMEGAISDEQAEKLEKAIQNEKQGVELLGNDKPFYLGYRSIQNNDSMLICIVSKGVVDNSLVNYQRMVLFIALIMDALILFLIMGLSLSISKMKLTNQKMKYEEKNKEIQEKNLKELANINKNLKIAQNATSQALEAAENANRAKTDFLSNMSHDIRTPMNAIVGMTTLLQKDCANEEKVKEYAKKIELSSKHLLGIINDVLDMNKIESGKTTLNYTDFSILEFVEQINTLFRPQMDEKYQSFEIHVENISHEWVHADRVRLMQIFNNLLSNAVKYTQKGGHIQLWLEELSSKSSVYAKYRFLVVDNGMGIEDSFKDKIFDAFTREENSVTNRIQGTGLGMAITKNLLDAMGGTIEVESEKGKGSCFEILLDLKIVKDHEVVSTKNENSMESISGMKFLCAEDNELNAEILEELLKYEGAKCVICENGKKIVETFEQSKPGEYDMILMDIQMPIMNGYEATLKIRSFDQNIPIIAMTANAFSEDIQHSLSVGMDAHISKPVDMQVLKSVVQNIKSGGGGYPKRILQKTSEISLG</sequence>
<name>A0A412IWJ3_9FIRM</name>
<evidence type="ECO:0000256" key="7">
    <source>
        <dbReference type="ARBA" id="ARBA00022741"/>
    </source>
</evidence>
<feature type="domain" description="Histidine kinase" evidence="15">
    <location>
        <begin position="370"/>
        <end position="594"/>
    </location>
</feature>
<dbReference type="Gene3D" id="3.30.565.10">
    <property type="entry name" value="Histidine kinase-like ATPase, C-terminal domain"/>
    <property type="match status" value="1"/>
</dbReference>
<dbReference type="EC" id="2.7.13.3" evidence="3"/>
<dbReference type="InterPro" id="IPR005467">
    <property type="entry name" value="His_kinase_dom"/>
</dbReference>
<dbReference type="CDD" id="cd17546">
    <property type="entry name" value="REC_hyHK_CKI1_RcsC-like"/>
    <property type="match status" value="1"/>
</dbReference>
<organism evidence="17 18">
    <name type="scientific">Holdemanella biformis</name>
    <dbReference type="NCBI Taxonomy" id="1735"/>
    <lineage>
        <taxon>Bacteria</taxon>
        <taxon>Bacillati</taxon>
        <taxon>Bacillota</taxon>
        <taxon>Erysipelotrichia</taxon>
        <taxon>Erysipelotrichales</taxon>
        <taxon>Erysipelotrichaceae</taxon>
        <taxon>Holdemanella</taxon>
    </lineage>
</organism>
<dbReference type="PROSITE" id="PS50110">
    <property type="entry name" value="RESPONSE_REGULATORY"/>
    <property type="match status" value="1"/>
</dbReference>
<evidence type="ECO:0000256" key="14">
    <source>
        <dbReference type="SAM" id="Phobius"/>
    </source>
</evidence>
<dbReference type="InterPro" id="IPR011006">
    <property type="entry name" value="CheY-like_superfamily"/>
</dbReference>
<dbReference type="InterPro" id="IPR001789">
    <property type="entry name" value="Sig_transdc_resp-reg_receiver"/>
</dbReference>
<dbReference type="FunFam" id="3.30.565.10:FF:000023">
    <property type="entry name" value="PAS domain-containing sensor histidine kinase"/>
    <property type="match status" value="1"/>
</dbReference>